<reference evidence="1 2" key="1">
    <citation type="submission" date="2014-06" db="EMBL/GenBank/DDBJ databases">
        <authorList>
            <person name="Ju J."/>
            <person name="Zhang J."/>
        </authorList>
    </citation>
    <scope>NUCLEOTIDE SEQUENCE [LARGE SCALE GENOMIC DNA]</scope>
    <source>
        <strain evidence="1">DmW_042</strain>
    </source>
</reference>
<evidence type="ECO:0000313" key="1">
    <source>
        <dbReference type="EMBL" id="OUI84788.1"/>
    </source>
</evidence>
<gene>
    <name evidence="1" type="ORF">HC62_12980</name>
</gene>
<dbReference type="AlphaFoldDB" id="A0A252A5E0"/>
<dbReference type="Proteomes" id="UP000194565">
    <property type="component" value="Unassembled WGS sequence"/>
</dbReference>
<accession>A0A252A5E0</accession>
<sequence>MLAQHAYEIEVACLQTPFERSEKRQKRDRKGKKAAIFTALTVQLISCTSYDASHDSIISALLKRHDTVRNDDMTGNGVTVTSCFLQ</sequence>
<protein>
    <submittedName>
        <fullName evidence="1">Uncharacterized protein</fullName>
    </submittedName>
</protein>
<evidence type="ECO:0000313" key="2">
    <source>
        <dbReference type="Proteomes" id="UP000194565"/>
    </source>
</evidence>
<comment type="caution">
    <text evidence="1">The sequence shown here is derived from an EMBL/GenBank/DDBJ whole genome shotgun (WGS) entry which is preliminary data.</text>
</comment>
<proteinExistence type="predicted"/>
<name>A0A252A5E0_9PROT</name>
<dbReference type="EMBL" id="JOMM01000044">
    <property type="protein sequence ID" value="OUI84788.1"/>
    <property type="molecule type" value="Genomic_DNA"/>
</dbReference>
<organism evidence="1 2">
    <name type="scientific">Acetobacter tropicalis</name>
    <dbReference type="NCBI Taxonomy" id="104102"/>
    <lineage>
        <taxon>Bacteria</taxon>
        <taxon>Pseudomonadati</taxon>
        <taxon>Pseudomonadota</taxon>
        <taxon>Alphaproteobacteria</taxon>
        <taxon>Acetobacterales</taxon>
        <taxon>Acetobacteraceae</taxon>
        <taxon>Acetobacter</taxon>
    </lineage>
</organism>